<reference evidence="1" key="1">
    <citation type="submission" date="2023-08" db="EMBL/GenBank/DDBJ databases">
        <title>Draft sequence of the Babesia gibsoni genome.</title>
        <authorList>
            <person name="Yamagishi J.Y."/>
            <person name="Xuan X.X."/>
        </authorList>
    </citation>
    <scope>NUCLEOTIDE SEQUENCE</scope>
    <source>
        <strain evidence="1">Azabu</strain>
    </source>
</reference>
<keyword evidence="2" id="KW-1185">Reference proteome</keyword>
<evidence type="ECO:0000313" key="2">
    <source>
        <dbReference type="Proteomes" id="UP001230268"/>
    </source>
</evidence>
<dbReference type="EMBL" id="JAVEPI010000001">
    <property type="protein sequence ID" value="KAK1444193.1"/>
    <property type="molecule type" value="Genomic_DNA"/>
</dbReference>
<gene>
    <name evidence="1" type="ORF">BgAZ_100990</name>
</gene>
<name>A0AAD8UUR9_BABGI</name>
<comment type="caution">
    <text evidence="1">The sequence shown here is derived from an EMBL/GenBank/DDBJ whole genome shotgun (WGS) entry which is preliminary data.</text>
</comment>
<evidence type="ECO:0000313" key="1">
    <source>
        <dbReference type="EMBL" id="KAK1444193.1"/>
    </source>
</evidence>
<dbReference type="SUPFAM" id="SSF47473">
    <property type="entry name" value="EF-hand"/>
    <property type="match status" value="1"/>
</dbReference>
<protein>
    <recommendedName>
        <fullName evidence="3">EF-hand domain-containing protein</fullName>
    </recommendedName>
</protein>
<dbReference type="Proteomes" id="UP001230268">
    <property type="component" value="Unassembled WGS sequence"/>
</dbReference>
<accession>A0AAD8UUR9</accession>
<proteinExistence type="predicted"/>
<sequence length="254" mass="29014">MSAAERDDSCDNWLGLCSPFICLQRKERSIEEAWVNAKEVTMEPIKNGADSYDSLERLGTIFEGLFRLDSKVILLQSREAFVKSCLADSEQFNIKLVAKGHKDLDDLWEQISKEHTIDEGSLSEILSGLKLHPDVKLEDAVRTITYHFINKLSAIQHDLKDALREYGTYHNSTIDEFENMRRRFFNLTLCRTKGKNGIDFSVSKADFKFIVNSKNDQIIDLIFSLLDNSGEGYIDWGGFELNSGRILTAAREFL</sequence>
<organism evidence="1 2">
    <name type="scientific">Babesia gibsoni</name>
    <dbReference type="NCBI Taxonomy" id="33632"/>
    <lineage>
        <taxon>Eukaryota</taxon>
        <taxon>Sar</taxon>
        <taxon>Alveolata</taxon>
        <taxon>Apicomplexa</taxon>
        <taxon>Aconoidasida</taxon>
        <taxon>Piroplasmida</taxon>
        <taxon>Babesiidae</taxon>
        <taxon>Babesia</taxon>
    </lineage>
</organism>
<dbReference type="AlphaFoldDB" id="A0AAD8UUR9"/>
<dbReference type="InterPro" id="IPR011992">
    <property type="entry name" value="EF-hand-dom_pair"/>
</dbReference>
<evidence type="ECO:0008006" key="3">
    <source>
        <dbReference type="Google" id="ProtNLM"/>
    </source>
</evidence>